<proteinExistence type="predicted"/>
<gene>
    <name evidence="3" type="ORF">HNO84_06925</name>
</gene>
<evidence type="ECO:0000313" key="4">
    <source>
        <dbReference type="Proteomes" id="UP000536746"/>
    </source>
</evidence>
<name>A0ABX2LSE9_9BURK</name>
<evidence type="ECO:0000256" key="2">
    <source>
        <dbReference type="SAM" id="Phobius"/>
    </source>
</evidence>
<comment type="caution">
    <text evidence="3">The sequence shown here is derived from an EMBL/GenBank/DDBJ whole genome shotgun (WGS) entry which is preliminary data.</text>
</comment>
<evidence type="ECO:0008006" key="5">
    <source>
        <dbReference type="Google" id="ProtNLM"/>
    </source>
</evidence>
<dbReference type="Proteomes" id="UP000536746">
    <property type="component" value="Unassembled WGS sequence"/>
</dbReference>
<feature type="transmembrane region" description="Helical" evidence="2">
    <location>
        <begin position="40"/>
        <end position="58"/>
    </location>
</feature>
<keyword evidence="4" id="KW-1185">Reference proteome</keyword>
<keyword evidence="2" id="KW-0812">Transmembrane</keyword>
<feature type="region of interest" description="Disordered" evidence="1">
    <location>
        <begin position="488"/>
        <end position="512"/>
    </location>
</feature>
<reference evidence="3 4" key="1">
    <citation type="journal article" date="2020" name="Front. Plant Sci.">
        <title>Isolation of Rhizosphere Bacteria That Improve Quality and Water Stress Tolerance in Greenhouse Ornamentals.</title>
        <authorList>
            <person name="Nordstedt N.P."/>
            <person name="Jones M.L."/>
        </authorList>
    </citation>
    <scope>NUCLEOTIDE SEQUENCE [LARGE SCALE GENOMIC DNA]</scope>
    <source>
        <strain evidence="3 4">C6C2</strain>
    </source>
</reference>
<feature type="transmembrane region" description="Helical" evidence="2">
    <location>
        <begin position="12"/>
        <end position="28"/>
    </location>
</feature>
<keyword evidence="2" id="KW-0472">Membrane</keyword>
<keyword evidence="2" id="KW-1133">Transmembrane helix</keyword>
<feature type="compositionally biased region" description="Polar residues" evidence="1">
    <location>
        <begin position="490"/>
        <end position="499"/>
    </location>
</feature>
<accession>A0ABX2LSE9</accession>
<organism evidence="3 4">
    <name type="scientific">Herbaspirillum robiniae</name>
    <dbReference type="NCBI Taxonomy" id="2014887"/>
    <lineage>
        <taxon>Bacteria</taxon>
        <taxon>Pseudomonadati</taxon>
        <taxon>Pseudomonadota</taxon>
        <taxon>Betaproteobacteria</taxon>
        <taxon>Burkholderiales</taxon>
        <taxon>Oxalobacteraceae</taxon>
        <taxon>Herbaspirillum</taxon>
    </lineage>
</organism>
<evidence type="ECO:0000256" key="1">
    <source>
        <dbReference type="SAM" id="MobiDB-lite"/>
    </source>
</evidence>
<protein>
    <recommendedName>
        <fullName evidence="5">3-oxoacyl-ACP synthase</fullName>
    </recommendedName>
</protein>
<sequence length="512" mass="53774">MQMGTWIKRSFFVCAVFAITWVMFIAYWSGSNHMPDGGDVLLYLLVLPACFLLAVWGIRKAKLSMASAAAAKTAAAAAQPAAATPAEPSHHPERLWTLAVAAGALRSPHGADAAALLEKLQAHEAKLELDPELTDGQGFPVLTGRIADVDAQTTAAEFMAWRGQHASAEQDDAYLPDEQQRTLALAADVARELGDRLMSHPFLDEYLQAQRHQKDAVGLPQLHLLALLPAAWSGEARMQAAQWLAQLVTLQGWPAEKITVLPAIAGEPAHPLLHLDRLIATSRDANTQQPSPYLATPYLAIVIAAQSNLGADTVQDWERSKQLLSGSSPSGKSPGEAAAGFILADATQAIALGAEDPVLLHRATLGRKNKSADEAGRVDGDLLTALAQAALRDAAVPADAVALLVTDGDHRAGRTEEIMKLGYAALPEIDLGSQCLKVGAECGSAGAATVLAALALAHAAAERAGEPALCVSNDDAHERAAIVLTRKNSHPNPITTTAEHSPEATAAQAATA</sequence>
<evidence type="ECO:0000313" key="3">
    <source>
        <dbReference type="EMBL" id="NUU01324.1"/>
    </source>
</evidence>
<dbReference type="EMBL" id="JABFMT010000005">
    <property type="protein sequence ID" value="NUU01324.1"/>
    <property type="molecule type" value="Genomic_DNA"/>
</dbReference>